<dbReference type="STRING" id="32264.T1KVE5"/>
<accession>T1KVE5</accession>
<evidence type="ECO:0000313" key="10">
    <source>
        <dbReference type="Proteomes" id="UP000015104"/>
    </source>
</evidence>
<evidence type="ECO:0000313" key="9">
    <source>
        <dbReference type="EnsemblMetazoa" id="tetur23g00340.1"/>
    </source>
</evidence>
<reference evidence="9" key="2">
    <citation type="submission" date="2015-06" db="UniProtKB">
        <authorList>
            <consortium name="EnsemblMetazoa"/>
        </authorList>
    </citation>
    <scope>IDENTIFICATION</scope>
</reference>
<dbReference type="AlphaFoldDB" id="T1KVE5"/>
<reference evidence="10" key="1">
    <citation type="submission" date="2011-08" db="EMBL/GenBank/DDBJ databases">
        <authorList>
            <person name="Rombauts S."/>
        </authorList>
    </citation>
    <scope>NUCLEOTIDE SEQUENCE</scope>
    <source>
        <strain evidence="10">London</strain>
    </source>
</reference>
<evidence type="ECO:0000256" key="4">
    <source>
        <dbReference type="ARBA" id="ARBA00017468"/>
    </source>
</evidence>
<name>T1KVE5_TETUR</name>
<dbReference type="EnsemblMetazoa" id="tetur23g00340.1">
    <property type="protein sequence ID" value="tetur23g00340.1"/>
    <property type="gene ID" value="tetur23g00340"/>
</dbReference>
<dbReference type="EMBL" id="CAEY01000612">
    <property type="status" value="NOT_ANNOTATED_CDS"/>
    <property type="molecule type" value="Genomic_DNA"/>
</dbReference>
<dbReference type="eggNOG" id="KOG3349">
    <property type="taxonomic scope" value="Eukaryota"/>
</dbReference>
<keyword evidence="10" id="KW-1185">Reference proteome</keyword>
<dbReference type="GO" id="GO:0005783">
    <property type="term" value="C:endoplasmic reticulum"/>
    <property type="evidence" value="ECO:0007669"/>
    <property type="project" value="UniProtKB-SubCell"/>
</dbReference>
<dbReference type="SUPFAM" id="SSF53756">
    <property type="entry name" value="UDP-Glycosyltransferase/glycogen phosphorylase"/>
    <property type="match status" value="1"/>
</dbReference>
<evidence type="ECO:0000256" key="2">
    <source>
        <dbReference type="ARBA" id="ARBA00006962"/>
    </source>
</evidence>
<keyword evidence="7" id="KW-0256">Endoplasmic reticulum</keyword>
<dbReference type="Proteomes" id="UP000015104">
    <property type="component" value="Unassembled WGS sequence"/>
</dbReference>
<dbReference type="OMA" id="YCKPSQL"/>
<evidence type="ECO:0000259" key="8">
    <source>
        <dbReference type="Pfam" id="PF04101"/>
    </source>
</evidence>
<protein>
    <recommendedName>
        <fullName evidence="4">UDP-N-acetylglucosamine transferase subunit ALG13</fullName>
        <ecNumber evidence="3">2.4.1.141</ecNumber>
    </recommendedName>
</protein>
<feature type="domain" description="Glycosyl transferase family 28 C-terminal" evidence="8">
    <location>
        <begin position="4"/>
        <end position="144"/>
    </location>
</feature>
<dbReference type="HOGENOM" id="CLU_085408_2_2_1"/>
<keyword evidence="5" id="KW-0328">Glycosyltransferase</keyword>
<dbReference type="GO" id="GO:0006488">
    <property type="term" value="P:dolichol-linked oligosaccharide biosynthetic process"/>
    <property type="evidence" value="ECO:0007669"/>
    <property type="project" value="InterPro"/>
</dbReference>
<proteinExistence type="inferred from homology"/>
<evidence type="ECO:0000256" key="3">
    <source>
        <dbReference type="ARBA" id="ARBA00012614"/>
    </source>
</evidence>
<dbReference type="PANTHER" id="PTHR12867">
    <property type="entry name" value="GLYCOSYL TRANSFERASE-RELATED"/>
    <property type="match status" value="1"/>
</dbReference>
<evidence type="ECO:0000256" key="5">
    <source>
        <dbReference type="ARBA" id="ARBA00022676"/>
    </source>
</evidence>
<evidence type="ECO:0000256" key="6">
    <source>
        <dbReference type="ARBA" id="ARBA00022679"/>
    </source>
</evidence>
<dbReference type="PANTHER" id="PTHR12867:SF6">
    <property type="entry name" value="N-ACETYLGLUCOSAMINYLDIPHOSPHODOLICHOL N-ACETYLGLUCOSAMINYLTRANSFERASE"/>
    <property type="match status" value="1"/>
</dbReference>
<evidence type="ECO:0000256" key="7">
    <source>
        <dbReference type="ARBA" id="ARBA00022824"/>
    </source>
</evidence>
<dbReference type="Gene3D" id="3.40.50.2000">
    <property type="entry name" value="Glycogen Phosphorylase B"/>
    <property type="match status" value="1"/>
</dbReference>
<dbReference type="GO" id="GO:0004577">
    <property type="term" value="F:N-acetylglucosaminyldiphosphodolichol N-acetylglucosaminyltransferase activity"/>
    <property type="evidence" value="ECO:0007669"/>
    <property type="project" value="UniProtKB-EC"/>
</dbReference>
<dbReference type="InterPro" id="IPR007235">
    <property type="entry name" value="Glyco_trans_28_C"/>
</dbReference>
<comment type="similarity">
    <text evidence="2">Belongs to the glycosyltransferase 28 family.</text>
</comment>
<evidence type="ECO:0000256" key="1">
    <source>
        <dbReference type="ARBA" id="ARBA00004240"/>
    </source>
</evidence>
<sequence length="163" mass="17844">MDSIFVTVGTTRFDSLIDKILDPSTIKLLQDIGCKKLTIQKGSSPAKTLIPQPTGIDVEVFDYAPTIIDHIEKANFVIGHSGAGTILDVLRCGKPLLVVINDSLMDNHQTELADKLSAEGFLKSCTVDTLKSALKSFNSDSIKKFPAPNLDTFPKFLDKVFQF</sequence>
<gene>
    <name evidence="9" type="primary">107367781</name>
</gene>
<comment type="subcellular location">
    <subcellularLocation>
        <location evidence="1">Endoplasmic reticulum</location>
    </subcellularLocation>
</comment>
<dbReference type="Pfam" id="PF04101">
    <property type="entry name" value="Glyco_tran_28_C"/>
    <property type="match status" value="1"/>
</dbReference>
<keyword evidence="6" id="KW-0808">Transferase</keyword>
<dbReference type="EC" id="2.4.1.141" evidence="3"/>
<organism evidence="9 10">
    <name type="scientific">Tetranychus urticae</name>
    <name type="common">Two-spotted spider mite</name>
    <dbReference type="NCBI Taxonomy" id="32264"/>
    <lineage>
        <taxon>Eukaryota</taxon>
        <taxon>Metazoa</taxon>
        <taxon>Ecdysozoa</taxon>
        <taxon>Arthropoda</taxon>
        <taxon>Chelicerata</taxon>
        <taxon>Arachnida</taxon>
        <taxon>Acari</taxon>
        <taxon>Acariformes</taxon>
        <taxon>Trombidiformes</taxon>
        <taxon>Prostigmata</taxon>
        <taxon>Eleutherengona</taxon>
        <taxon>Raphignathae</taxon>
        <taxon>Tetranychoidea</taxon>
        <taxon>Tetranychidae</taxon>
        <taxon>Tetranychus</taxon>
    </lineage>
</organism>
<dbReference type="KEGG" id="tut:107367781"/>
<dbReference type="InterPro" id="IPR039042">
    <property type="entry name" value="Alg13-like"/>
</dbReference>